<dbReference type="InterPro" id="IPR024079">
    <property type="entry name" value="MetalloPept_cat_dom_sf"/>
</dbReference>
<dbReference type="GO" id="GO:0006508">
    <property type="term" value="P:proteolysis"/>
    <property type="evidence" value="ECO:0007669"/>
    <property type="project" value="UniProtKB-KW"/>
</dbReference>
<keyword evidence="2" id="KW-0378">Hydrolase</keyword>
<dbReference type="KEGG" id="tad:TRIADDRAFT_33646"/>
<dbReference type="PROSITE" id="PS51864">
    <property type="entry name" value="ASTACIN"/>
    <property type="match status" value="1"/>
</dbReference>
<reference evidence="4 5" key="1">
    <citation type="journal article" date="2008" name="Nature">
        <title>The Trichoplax genome and the nature of placozoans.</title>
        <authorList>
            <person name="Srivastava M."/>
            <person name="Begovic E."/>
            <person name="Chapman J."/>
            <person name="Putnam N.H."/>
            <person name="Hellsten U."/>
            <person name="Kawashima T."/>
            <person name="Kuo A."/>
            <person name="Mitros T."/>
            <person name="Salamov A."/>
            <person name="Carpenter M.L."/>
            <person name="Signorovitch A.Y."/>
            <person name="Moreno M.A."/>
            <person name="Kamm K."/>
            <person name="Grimwood J."/>
            <person name="Schmutz J."/>
            <person name="Shapiro H."/>
            <person name="Grigoriev I.V."/>
            <person name="Buss L.W."/>
            <person name="Schierwater B."/>
            <person name="Dellaporta S.L."/>
            <person name="Rokhsar D.S."/>
        </authorList>
    </citation>
    <scope>NUCLEOTIDE SEQUENCE [LARGE SCALE GENOMIC DNA]</scope>
    <source>
        <strain evidence="4 5">Grell-BS-1999</strain>
    </source>
</reference>
<feature type="domain" description="Peptidase M12A" evidence="3">
    <location>
        <begin position="1"/>
        <end position="97"/>
    </location>
</feature>
<name>B3SD01_TRIAD</name>
<evidence type="ECO:0000256" key="2">
    <source>
        <dbReference type="RuleBase" id="RU361183"/>
    </source>
</evidence>
<dbReference type="PhylomeDB" id="B3SD01"/>
<dbReference type="GeneID" id="6759335"/>
<dbReference type="InterPro" id="IPR001506">
    <property type="entry name" value="Peptidase_M12A"/>
</dbReference>
<dbReference type="RefSeq" id="XP_002118098.1">
    <property type="nucleotide sequence ID" value="XM_002118062.1"/>
</dbReference>
<keyword evidence="1 2" id="KW-0862">Zinc</keyword>
<keyword evidence="2" id="KW-0482">Metalloprotease</keyword>
<feature type="binding site" evidence="1">
    <location>
        <position position="1"/>
    </location>
    <ligand>
        <name>Zn(2+)</name>
        <dbReference type="ChEBI" id="CHEBI:29105"/>
        <note>catalytic</note>
    </ligand>
</feature>
<keyword evidence="2" id="KW-0645">Protease</keyword>
<dbReference type="OMA" id="HHEINHA"/>
<keyword evidence="1 2" id="KW-0479">Metal-binding</keyword>
<dbReference type="AlphaFoldDB" id="B3SD01"/>
<dbReference type="SUPFAM" id="SSF55486">
    <property type="entry name" value="Metalloproteases ('zincins'), catalytic domain"/>
    <property type="match status" value="1"/>
</dbReference>
<feature type="non-terminal residue" evidence="4">
    <location>
        <position position="1"/>
    </location>
</feature>
<dbReference type="GO" id="GO:0008270">
    <property type="term" value="F:zinc ion binding"/>
    <property type="evidence" value="ECO:0007669"/>
    <property type="project" value="UniProtKB-UniRule"/>
</dbReference>
<sequence length="104" mass="11675">HAIGLYHTHSRLDRNKYISINADNIDSSNVKNFQPELTAVTYNLEYDYNSVFHYGTHDYSSDGTAVITPIANGASIGSATDYSYLDYVAINLYYECYGKIIAKC</sequence>
<dbReference type="GO" id="GO:0004222">
    <property type="term" value="F:metalloendopeptidase activity"/>
    <property type="evidence" value="ECO:0000318"/>
    <property type="project" value="GO_Central"/>
</dbReference>
<evidence type="ECO:0000259" key="3">
    <source>
        <dbReference type="PROSITE" id="PS51864"/>
    </source>
</evidence>
<dbReference type="OrthoDB" id="5862166at2759"/>
<dbReference type="PANTHER" id="PTHR10127:SF856">
    <property type="entry name" value="METALLOENDOPEPTIDASE"/>
    <property type="match status" value="1"/>
</dbReference>
<dbReference type="Gene3D" id="3.40.390.10">
    <property type="entry name" value="Collagenase (Catalytic Domain)"/>
    <property type="match status" value="1"/>
</dbReference>
<dbReference type="Proteomes" id="UP000009022">
    <property type="component" value="Unassembled WGS sequence"/>
</dbReference>
<evidence type="ECO:0000256" key="1">
    <source>
        <dbReference type="PROSITE-ProRule" id="PRU01211"/>
    </source>
</evidence>
<dbReference type="HOGENOM" id="CLU_017286_4_1_1"/>
<organism evidence="4 5">
    <name type="scientific">Trichoplax adhaerens</name>
    <name type="common">Trichoplax reptans</name>
    <dbReference type="NCBI Taxonomy" id="10228"/>
    <lineage>
        <taxon>Eukaryota</taxon>
        <taxon>Metazoa</taxon>
        <taxon>Placozoa</taxon>
        <taxon>Uniplacotomia</taxon>
        <taxon>Trichoplacea</taxon>
        <taxon>Trichoplacidae</taxon>
        <taxon>Trichoplax</taxon>
    </lineage>
</organism>
<accession>B3SD01</accession>
<dbReference type="PRINTS" id="PR00480">
    <property type="entry name" value="ASTACIN"/>
</dbReference>
<keyword evidence="5" id="KW-1185">Reference proteome</keyword>
<feature type="binding site" evidence="1">
    <location>
        <position position="7"/>
    </location>
    <ligand>
        <name>Zn(2+)</name>
        <dbReference type="ChEBI" id="CHEBI:29105"/>
        <note>catalytic</note>
    </ligand>
</feature>
<dbReference type="EMBL" id="DS985274">
    <property type="protein sequence ID" value="EDV19409.1"/>
    <property type="molecule type" value="Genomic_DNA"/>
</dbReference>
<proteinExistence type="predicted"/>
<comment type="cofactor">
    <cofactor evidence="1 2">
        <name>Zn(2+)</name>
        <dbReference type="ChEBI" id="CHEBI:29105"/>
    </cofactor>
    <text evidence="1 2">Binds 1 zinc ion per subunit.</text>
</comment>
<comment type="caution">
    <text evidence="1">Lacks conserved residue(s) required for the propagation of feature annotation.</text>
</comment>
<dbReference type="EC" id="3.4.24.-" evidence="2"/>
<dbReference type="GO" id="GO:0005615">
    <property type="term" value="C:extracellular space"/>
    <property type="evidence" value="ECO:0000318"/>
    <property type="project" value="GO_Central"/>
</dbReference>
<evidence type="ECO:0000313" key="4">
    <source>
        <dbReference type="EMBL" id="EDV19409.1"/>
    </source>
</evidence>
<dbReference type="CTD" id="6759335"/>
<dbReference type="InParanoid" id="B3SD01"/>
<gene>
    <name evidence="4" type="ORF">TRIADDRAFT_33646</name>
</gene>
<evidence type="ECO:0000313" key="5">
    <source>
        <dbReference type="Proteomes" id="UP000009022"/>
    </source>
</evidence>
<dbReference type="Pfam" id="PF01400">
    <property type="entry name" value="Astacin"/>
    <property type="match status" value="1"/>
</dbReference>
<dbReference type="PANTHER" id="PTHR10127">
    <property type="entry name" value="DISCOIDIN, CUB, EGF, LAMININ , AND ZINC METALLOPROTEASE DOMAIN CONTAINING"/>
    <property type="match status" value="1"/>
</dbReference>
<protein>
    <recommendedName>
        <fullName evidence="2">Metalloendopeptidase</fullName>
        <ecNumber evidence="2">3.4.24.-</ecNumber>
    </recommendedName>
</protein>
<dbReference type="eggNOG" id="KOG3714">
    <property type="taxonomic scope" value="Eukaryota"/>
</dbReference>